<feature type="region of interest" description="Disordered" evidence="1">
    <location>
        <begin position="175"/>
        <end position="198"/>
    </location>
</feature>
<organism evidence="2 3">
    <name type="scientific">Mauremys mutica</name>
    <name type="common">yellowpond turtle</name>
    <dbReference type="NCBI Taxonomy" id="74926"/>
    <lineage>
        <taxon>Eukaryota</taxon>
        <taxon>Metazoa</taxon>
        <taxon>Chordata</taxon>
        <taxon>Craniata</taxon>
        <taxon>Vertebrata</taxon>
        <taxon>Euteleostomi</taxon>
        <taxon>Archelosauria</taxon>
        <taxon>Testudinata</taxon>
        <taxon>Testudines</taxon>
        <taxon>Cryptodira</taxon>
        <taxon>Durocryptodira</taxon>
        <taxon>Testudinoidea</taxon>
        <taxon>Geoemydidae</taxon>
        <taxon>Geoemydinae</taxon>
        <taxon>Mauremys</taxon>
    </lineage>
</organism>
<protein>
    <submittedName>
        <fullName evidence="2">Uncharacterized protein</fullName>
    </submittedName>
</protein>
<comment type="caution">
    <text evidence="2">The sequence shown here is derived from an EMBL/GenBank/DDBJ whole genome shotgun (WGS) entry which is preliminary data.</text>
</comment>
<proteinExistence type="predicted"/>
<sequence>MGGGRMGGMYPDPRSQCPKRSRDSRRGLAGGTPRPNALSRFLLATQERRWLPNEPLRLAGMTSPERIKLQLHDVLGRFARHGKREAARSSFRVSVQWACWVMRIIQGSVALRARGRENRVTLSSKAKQKVVGTELTAGRVGVCWWWPELSEMRLWVRTSSPGQHNCCANATEQCRGAGRKPNEHTADTADANPADGTLFPPSPFHMATAAGRALDTPGSANAG</sequence>
<reference evidence="2" key="1">
    <citation type="submission" date="2021-09" db="EMBL/GenBank/DDBJ databases">
        <title>The genome of Mauremys mutica provides insights into the evolution of semi-aquatic lifestyle.</title>
        <authorList>
            <person name="Gong S."/>
            <person name="Gao Y."/>
        </authorList>
    </citation>
    <scope>NUCLEOTIDE SEQUENCE</scope>
    <source>
        <strain evidence="2">MM-2020</strain>
        <tissue evidence="2">Muscle</tissue>
    </source>
</reference>
<gene>
    <name evidence="2" type="ORF">KIL84_006106</name>
</gene>
<dbReference type="Proteomes" id="UP000827986">
    <property type="component" value="Unassembled WGS sequence"/>
</dbReference>
<keyword evidence="3" id="KW-1185">Reference proteome</keyword>
<evidence type="ECO:0000313" key="3">
    <source>
        <dbReference type="Proteomes" id="UP000827986"/>
    </source>
</evidence>
<feature type="region of interest" description="Disordered" evidence="1">
    <location>
        <begin position="1"/>
        <end position="36"/>
    </location>
</feature>
<accession>A0A9D3XHY2</accession>
<dbReference type="AlphaFoldDB" id="A0A9D3XHY2"/>
<evidence type="ECO:0000313" key="2">
    <source>
        <dbReference type="EMBL" id="KAH1180056.1"/>
    </source>
</evidence>
<name>A0A9D3XHY2_9SAUR</name>
<evidence type="ECO:0000256" key="1">
    <source>
        <dbReference type="SAM" id="MobiDB-lite"/>
    </source>
</evidence>
<dbReference type="EMBL" id="JAHDVG010000471">
    <property type="protein sequence ID" value="KAH1180056.1"/>
    <property type="molecule type" value="Genomic_DNA"/>
</dbReference>